<dbReference type="PANTHER" id="PTHR48081:SF8">
    <property type="entry name" value="ALPHA_BETA HYDROLASE FOLD-3 DOMAIN-CONTAINING PROTEIN-RELATED"/>
    <property type="match status" value="1"/>
</dbReference>
<dbReference type="AlphaFoldDB" id="A0A4V1BDW9"/>
<dbReference type="EMBL" id="CP038267">
    <property type="protein sequence ID" value="QBR92582.1"/>
    <property type="molecule type" value="Genomic_DNA"/>
</dbReference>
<evidence type="ECO:0000259" key="2">
    <source>
        <dbReference type="Pfam" id="PF07859"/>
    </source>
</evidence>
<dbReference type="InterPro" id="IPR029058">
    <property type="entry name" value="AB_hydrolase_fold"/>
</dbReference>
<evidence type="ECO:0000256" key="1">
    <source>
        <dbReference type="ARBA" id="ARBA00022801"/>
    </source>
</evidence>
<dbReference type="Proteomes" id="UP000294894">
    <property type="component" value="Chromosome"/>
</dbReference>
<dbReference type="PANTHER" id="PTHR48081">
    <property type="entry name" value="AB HYDROLASE SUPERFAMILY PROTEIN C4A8.06C"/>
    <property type="match status" value="1"/>
</dbReference>
<proteinExistence type="predicted"/>
<evidence type="ECO:0000313" key="4">
    <source>
        <dbReference type="Proteomes" id="UP000294894"/>
    </source>
</evidence>
<sequence>MPSRRHQLLARVVPRIRRAQDLVDEPTERARLERRHAALDPSLPTRLVPRFAGRFSVVTEELDGFPVHVITPRGIDPARTVVHVHGGGFIAPVDDFHVRYATRLALALGARVVMPDYPLAPEHSWRDTVPPLVELTSRWLEQGRVTLLGDSAGGGPALAIALALRDRGGPQPSELLLLSPWVDLTTSTPDTPAYAERDPWLFLGKVHAYAGWWAGSPDDLARPEVSPALGDLTGLPRALMFCGTRDLLVPGCRLLAKRAADVGWDLTYVEEPDLIHVFPILPLLPEARTAWRTTLEFLA</sequence>
<gene>
    <name evidence="3" type="ORF">EXE57_10065</name>
</gene>
<name>A0A4V1BDW9_9ACTN</name>
<dbReference type="RefSeq" id="WP_135077128.1">
    <property type="nucleotide sequence ID" value="NZ_CP038267.1"/>
</dbReference>
<accession>A0A4V1BDW9</accession>
<reference evidence="3 4" key="1">
    <citation type="submission" date="2019-03" db="EMBL/GenBank/DDBJ databases">
        <title>Three New Species of Nocardioides, Nocardioides euryhalodurans sp. nov., Nocardioides seonyuensis sp. nov. and Nocardioides eburneoflavus sp. nov., Iolated from Soil.</title>
        <authorList>
            <person name="Roh S.G."/>
            <person name="Lee C."/>
            <person name="Kim M.-K."/>
            <person name="Kim S.B."/>
        </authorList>
    </citation>
    <scope>NUCLEOTIDE SEQUENCE [LARGE SCALE GENOMIC DNA]</scope>
    <source>
        <strain evidence="3 4">MMS17-SY117</strain>
    </source>
</reference>
<dbReference type="Pfam" id="PF07859">
    <property type="entry name" value="Abhydrolase_3"/>
    <property type="match status" value="1"/>
</dbReference>
<organism evidence="3 4">
    <name type="scientific">Nocardioides euryhalodurans</name>
    <dbReference type="NCBI Taxonomy" id="2518370"/>
    <lineage>
        <taxon>Bacteria</taxon>
        <taxon>Bacillati</taxon>
        <taxon>Actinomycetota</taxon>
        <taxon>Actinomycetes</taxon>
        <taxon>Propionibacteriales</taxon>
        <taxon>Nocardioidaceae</taxon>
        <taxon>Nocardioides</taxon>
    </lineage>
</organism>
<keyword evidence="4" id="KW-1185">Reference proteome</keyword>
<dbReference type="GO" id="GO:0016787">
    <property type="term" value="F:hydrolase activity"/>
    <property type="evidence" value="ECO:0007669"/>
    <property type="project" value="UniProtKB-KW"/>
</dbReference>
<dbReference type="InterPro" id="IPR013094">
    <property type="entry name" value="AB_hydrolase_3"/>
</dbReference>
<protein>
    <submittedName>
        <fullName evidence="3">Alpha/beta hydrolase</fullName>
    </submittedName>
</protein>
<dbReference type="SUPFAM" id="SSF53474">
    <property type="entry name" value="alpha/beta-Hydrolases"/>
    <property type="match status" value="1"/>
</dbReference>
<dbReference type="OrthoDB" id="9803828at2"/>
<dbReference type="InterPro" id="IPR050300">
    <property type="entry name" value="GDXG_lipolytic_enzyme"/>
</dbReference>
<dbReference type="KEGG" id="noy:EXE57_10065"/>
<evidence type="ECO:0000313" key="3">
    <source>
        <dbReference type="EMBL" id="QBR92582.1"/>
    </source>
</evidence>
<dbReference type="Gene3D" id="3.40.50.1820">
    <property type="entry name" value="alpha/beta hydrolase"/>
    <property type="match status" value="1"/>
</dbReference>
<keyword evidence="1 3" id="KW-0378">Hydrolase</keyword>
<feature type="domain" description="Alpha/beta hydrolase fold-3" evidence="2">
    <location>
        <begin position="81"/>
        <end position="278"/>
    </location>
</feature>